<dbReference type="Proteomes" id="UP000027195">
    <property type="component" value="Unassembled WGS sequence"/>
</dbReference>
<evidence type="ECO:0000313" key="2">
    <source>
        <dbReference type="EMBL" id="KDQ07730.1"/>
    </source>
</evidence>
<gene>
    <name evidence="2" type="ORF">BOTBODRAFT_180408</name>
</gene>
<dbReference type="HOGENOM" id="CLU_662199_0_0_1"/>
<dbReference type="AlphaFoldDB" id="A0A067LZB9"/>
<accession>A0A067LZB9</accession>
<proteinExistence type="predicted"/>
<feature type="compositionally biased region" description="Low complexity" evidence="1">
    <location>
        <begin position="346"/>
        <end position="358"/>
    </location>
</feature>
<keyword evidence="3" id="KW-1185">Reference proteome</keyword>
<organism evidence="2 3">
    <name type="scientific">Botryobasidium botryosum (strain FD-172 SS1)</name>
    <dbReference type="NCBI Taxonomy" id="930990"/>
    <lineage>
        <taxon>Eukaryota</taxon>
        <taxon>Fungi</taxon>
        <taxon>Dikarya</taxon>
        <taxon>Basidiomycota</taxon>
        <taxon>Agaricomycotina</taxon>
        <taxon>Agaricomycetes</taxon>
        <taxon>Cantharellales</taxon>
        <taxon>Botryobasidiaceae</taxon>
        <taxon>Botryobasidium</taxon>
    </lineage>
</organism>
<feature type="compositionally biased region" description="Pro residues" evidence="1">
    <location>
        <begin position="304"/>
        <end position="329"/>
    </location>
</feature>
<dbReference type="InParanoid" id="A0A067LZB9"/>
<protein>
    <submittedName>
        <fullName evidence="2">Uncharacterized protein</fullName>
    </submittedName>
</protein>
<evidence type="ECO:0000313" key="3">
    <source>
        <dbReference type="Proteomes" id="UP000027195"/>
    </source>
</evidence>
<dbReference type="EMBL" id="KL198101">
    <property type="protein sequence ID" value="KDQ07730.1"/>
    <property type="molecule type" value="Genomic_DNA"/>
</dbReference>
<feature type="region of interest" description="Disordered" evidence="1">
    <location>
        <begin position="286"/>
        <end position="405"/>
    </location>
</feature>
<reference evidence="3" key="1">
    <citation type="journal article" date="2014" name="Proc. Natl. Acad. Sci. U.S.A.">
        <title>Extensive sampling of basidiomycete genomes demonstrates inadequacy of the white-rot/brown-rot paradigm for wood decay fungi.</title>
        <authorList>
            <person name="Riley R."/>
            <person name="Salamov A.A."/>
            <person name="Brown D.W."/>
            <person name="Nagy L.G."/>
            <person name="Floudas D."/>
            <person name="Held B.W."/>
            <person name="Levasseur A."/>
            <person name="Lombard V."/>
            <person name="Morin E."/>
            <person name="Otillar R."/>
            <person name="Lindquist E.A."/>
            <person name="Sun H."/>
            <person name="LaButti K.M."/>
            <person name="Schmutz J."/>
            <person name="Jabbour D."/>
            <person name="Luo H."/>
            <person name="Baker S.E."/>
            <person name="Pisabarro A.G."/>
            <person name="Walton J.D."/>
            <person name="Blanchette R.A."/>
            <person name="Henrissat B."/>
            <person name="Martin F."/>
            <person name="Cullen D."/>
            <person name="Hibbett D.S."/>
            <person name="Grigoriev I.V."/>
        </authorList>
    </citation>
    <scope>NUCLEOTIDE SEQUENCE [LARGE SCALE GENOMIC DNA]</scope>
    <source>
        <strain evidence="3">FD-172 SS1</strain>
    </source>
</reference>
<dbReference type="STRING" id="930990.A0A067LZB9"/>
<sequence>MPSTHDGRLLHRRCHVTTAIFDIATINHHRPPCLADSTLVAPSSDLPGSQIPSPTSSLAHPSTHLTTYVALDGHPFFCPIHCDSCTCPGFRYIVDKNCPCARCTTFATTPIATPTDIIAQRCRRLGPIDNLSYNDLQHLSEGDLFERLYPTHHASQENLPELATLARINYEDALPTDPDNAASWLAFRDMDTSIIAPPSWRDIKTDIENTLSVHSEGALPNIIALTVVASAYMIAEYHPRSEDIPEATVDSILEIFHYSITRSCILDELIDNPDFMSLLAARAPQLLPAPNTPPRPRSRTGQTGPPPSPLALAWPSPPLHTPWRPPPLSASPNHPPRRSLPSSQGRPTATAPTQTRPPSSLLTGFPSANRAPPLSSATTPSARPLDTRPASSLLPGPKPVTSSSPMVLRMHFYLE</sequence>
<name>A0A067LZB9_BOTB1</name>
<evidence type="ECO:0000256" key="1">
    <source>
        <dbReference type="SAM" id="MobiDB-lite"/>
    </source>
</evidence>